<dbReference type="EMBL" id="LJIJ01003530">
    <property type="protein sequence ID" value="ODM88491.1"/>
    <property type="molecule type" value="Genomic_DNA"/>
</dbReference>
<sequence>HSQNINSLFLTNPSLNQCRSVHRSAVAKMGRIWVAICATAVASLLLESYISTARPAGDETPDFSSWYAKRMAENWTGNGESKSIVAVLKPLSSQKPHDESGEIVAVINPDLKESKIMKVGANGDTKEMGSIDSSALNINDEADMERGPDGRFLINLDWSILDFSKNRNAKVVQAPTTPPPPAYRPLAVYPGSEFGGGYPNPHDPAYGGNNCILAHPAPVIVLFIYLP</sequence>
<keyword evidence="2" id="KW-1185">Reference proteome</keyword>
<reference evidence="1 2" key="1">
    <citation type="journal article" date="2016" name="Genome Biol. Evol.">
        <title>Gene Family Evolution Reflects Adaptation to Soil Environmental Stressors in the Genome of the Collembolan Orchesella cincta.</title>
        <authorList>
            <person name="Faddeeva-Vakhrusheva A."/>
            <person name="Derks M.F."/>
            <person name="Anvar S.Y."/>
            <person name="Agamennone V."/>
            <person name="Suring W."/>
            <person name="Smit S."/>
            <person name="van Straalen N.M."/>
            <person name="Roelofs D."/>
        </authorList>
    </citation>
    <scope>NUCLEOTIDE SEQUENCE [LARGE SCALE GENOMIC DNA]</scope>
    <source>
        <tissue evidence="1">Mixed pool</tissue>
    </source>
</reference>
<gene>
    <name evidence="1" type="ORF">Ocin01_18193</name>
</gene>
<evidence type="ECO:0000313" key="2">
    <source>
        <dbReference type="Proteomes" id="UP000094527"/>
    </source>
</evidence>
<name>A0A1D2M6E4_ORCCI</name>
<evidence type="ECO:0000313" key="1">
    <source>
        <dbReference type="EMBL" id="ODM88491.1"/>
    </source>
</evidence>
<protein>
    <submittedName>
        <fullName evidence="1">Uncharacterized protein</fullName>
    </submittedName>
</protein>
<proteinExistence type="predicted"/>
<organism evidence="1 2">
    <name type="scientific">Orchesella cincta</name>
    <name type="common">Springtail</name>
    <name type="synonym">Podura cincta</name>
    <dbReference type="NCBI Taxonomy" id="48709"/>
    <lineage>
        <taxon>Eukaryota</taxon>
        <taxon>Metazoa</taxon>
        <taxon>Ecdysozoa</taxon>
        <taxon>Arthropoda</taxon>
        <taxon>Hexapoda</taxon>
        <taxon>Collembola</taxon>
        <taxon>Entomobryomorpha</taxon>
        <taxon>Entomobryoidea</taxon>
        <taxon>Orchesellidae</taxon>
        <taxon>Orchesellinae</taxon>
        <taxon>Orchesella</taxon>
    </lineage>
</organism>
<feature type="non-terminal residue" evidence="1">
    <location>
        <position position="1"/>
    </location>
</feature>
<comment type="caution">
    <text evidence="1">The sequence shown here is derived from an EMBL/GenBank/DDBJ whole genome shotgun (WGS) entry which is preliminary data.</text>
</comment>
<dbReference type="AlphaFoldDB" id="A0A1D2M6E4"/>
<dbReference type="Proteomes" id="UP000094527">
    <property type="component" value="Unassembled WGS sequence"/>
</dbReference>
<accession>A0A1D2M6E4</accession>